<accession>A0A2I0UJ34</accession>
<reference evidence="2" key="2">
    <citation type="submission" date="2017-12" db="EMBL/GenBank/DDBJ databases">
        <title>Genome sequence of the Bar-tailed Godwit (Limosa lapponica baueri).</title>
        <authorList>
            <person name="Lima N.C.B."/>
            <person name="Parody-Merino A.M."/>
            <person name="Battley P.F."/>
            <person name="Fidler A.E."/>
            <person name="Prosdocimi F."/>
        </authorList>
    </citation>
    <scope>NUCLEOTIDE SEQUENCE [LARGE SCALE GENOMIC DNA]</scope>
</reference>
<gene>
    <name evidence="1" type="ORF">llap_3619</name>
</gene>
<evidence type="ECO:0000313" key="2">
    <source>
        <dbReference type="Proteomes" id="UP000233556"/>
    </source>
</evidence>
<keyword evidence="2" id="KW-1185">Reference proteome</keyword>
<dbReference type="EMBL" id="KZ505729">
    <property type="protein sequence ID" value="PKU46050.1"/>
    <property type="molecule type" value="Genomic_DNA"/>
</dbReference>
<reference evidence="2" key="1">
    <citation type="submission" date="2017-11" db="EMBL/GenBank/DDBJ databases">
        <authorList>
            <person name="Lima N.C."/>
            <person name="Parody-Merino A.M."/>
            <person name="Battley P.F."/>
            <person name="Fidler A.E."/>
            <person name="Prosdocimi F."/>
        </authorList>
    </citation>
    <scope>NUCLEOTIDE SEQUENCE [LARGE SCALE GENOMIC DNA]</scope>
</reference>
<name>A0A2I0UJ34_LIMLA</name>
<organism evidence="1 2">
    <name type="scientific">Limosa lapponica baueri</name>
    <dbReference type="NCBI Taxonomy" id="1758121"/>
    <lineage>
        <taxon>Eukaryota</taxon>
        <taxon>Metazoa</taxon>
        <taxon>Chordata</taxon>
        <taxon>Craniata</taxon>
        <taxon>Vertebrata</taxon>
        <taxon>Euteleostomi</taxon>
        <taxon>Archelosauria</taxon>
        <taxon>Archosauria</taxon>
        <taxon>Dinosauria</taxon>
        <taxon>Saurischia</taxon>
        <taxon>Theropoda</taxon>
        <taxon>Coelurosauria</taxon>
        <taxon>Aves</taxon>
        <taxon>Neognathae</taxon>
        <taxon>Neoaves</taxon>
        <taxon>Charadriiformes</taxon>
        <taxon>Scolopacidae</taxon>
        <taxon>Limosa</taxon>
    </lineage>
</organism>
<dbReference type="Proteomes" id="UP000233556">
    <property type="component" value="Unassembled WGS sequence"/>
</dbReference>
<protein>
    <submittedName>
        <fullName evidence="1">Uncharacterized protein</fullName>
    </submittedName>
</protein>
<sequence>MDQSRSKVGQVDIDVPAMQCVVMELDLGVPGLFLHSLSGYLHWYDQRWDVVFVSNSVPLIETQMFLAWSILNTGLTNMQKCSKKKANMIFALSELAKVV</sequence>
<evidence type="ECO:0000313" key="1">
    <source>
        <dbReference type="EMBL" id="PKU46050.1"/>
    </source>
</evidence>
<proteinExistence type="predicted"/>
<dbReference type="AlphaFoldDB" id="A0A2I0UJ34"/>